<dbReference type="Proteomes" id="UP000003598">
    <property type="component" value="Unassembled WGS sequence"/>
</dbReference>
<protein>
    <submittedName>
        <fullName evidence="1">Uncharacterized protein</fullName>
    </submittedName>
</protein>
<comment type="caution">
    <text evidence="1">The sequence shown here is derived from an EMBL/GenBank/DDBJ whole genome shotgun (WGS) entry which is preliminary data.</text>
</comment>
<accession>G5SMP6</accession>
<dbReference type="STRING" id="762968.HMPREF9441_00622"/>
<sequence length="43" mass="4840">MGVCRVLYMYRRGLTALLILADGQCESLTSEISKNSSPRFFVI</sequence>
<dbReference type="EMBL" id="AFFY01000007">
    <property type="protein sequence ID" value="EHH01484.1"/>
    <property type="molecule type" value="Genomic_DNA"/>
</dbReference>
<reference evidence="1 2" key="1">
    <citation type="submission" date="2011-03" db="EMBL/GenBank/DDBJ databases">
        <authorList>
            <person name="Weinstock G."/>
            <person name="Sodergren E."/>
            <person name="Clifton S."/>
            <person name="Fulton L."/>
            <person name="Fulton B."/>
            <person name="Courtney L."/>
            <person name="Fronick C."/>
            <person name="Harrison M."/>
            <person name="Strong C."/>
            <person name="Farmer C."/>
            <person name="Delahaunty K."/>
            <person name="Markovic C."/>
            <person name="Hall O."/>
            <person name="Minx P."/>
            <person name="Tomlinson C."/>
            <person name="Mitreva M."/>
            <person name="Hou S."/>
            <person name="Chen J."/>
            <person name="Wollam A."/>
            <person name="Pepin K.H."/>
            <person name="Johnson M."/>
            <person name="Bhonagiri V."/>
            <person name="Zhang X."/>
            <person name="Suruliraj S."/>
            <person name="Warren W."/>
            <person name="Chinwalla A."/>
            <person name="Mardis E.R."/>
            <person name="Wilson R.K."/>
        </authorList>
    </citation>
    <scope>NUCLEOTIDE SEQUENCE [LARGE SCALE GENOMIC DNA]</scope>
    <source>
        <strain evidence="1 2">YIT 11840</strain>
    </source>
</reference>
<evidence type="ECO:0000313" key="1">
    <source>
        <dbReference type="EMBL" id="EHH01484.1"/>
    </source>
</evidence>
<dbReference type="HOGENOM" id="CLU_3237129_0_0_10"/>
<organism evidence="1 2">
    <name type="scientific">Paraprevotella clara YIT 11840</name>
    <dbReference type="NCBI Taxonomy" id="762968"/>
    <lineage>
        <taxon>Bacteria</taxon>
        <taxon>Pseudomonadati</taxon>
        <taxon>Bacteroidota</taxon>
        <taxon>Bacteroidia</taxon>
        <taxon>Bacteroidales</taxon>
        <taxon>Prevotellaceae</taxon>
        <taxon>Paraprevotella</taxon>
    </lineage>
</organism>
<proteinExistence type="predicted"/>
<keyword evidence="2" id="KW-1185">Reference proteome</keyword>
<name>G5SMP6_9BACT</name>
<gene>
    <name evidence="1" type="ORF">HMPREF9441_00622</name>
</gene>
<dbReference type="AlphaFoldDB" id="G5SMP6"/>
<evidence type="ECO:0000313" key="2">
    <source>
        <dbReference type="Proteomes" id="UP000003598"/>
    </source>
</evidence>